<dbReference type="InterPro" id="IPR003594">
    <property type="entry name" value="HATPase_dom"/>
</dbReference>
<evidence type="ECO:0000313" key="29">
    <source>
        <dbReference type="Proteomes" id="UP000249633"/>
    </source>
</evidence>
<evidence type="ECO:0000256" key="4">
    <source>
        <dbReference type="ARBA" id="ARBA00022475"/>
    </source>
</evidence>
<name>A0A2W5DHG2_9BURK</name>
<dbReference type="InterPro" id="IPR011006">
    <property type="entry name" value="CheY-like_superfamily"/>
</dbReference>
<evidence type="ECO:0000256" key="13">
    <source>
        <dbReference type="ARBA" id="ARBA00022989"/>
    </source>
</evidence>
<feature type="modified residue" description="4-aspartylphosphate" evidence="21">
    <location>
        <position position="1327"/>
    </location>
</feature>
<dbReference type="Pfam" id="PF13426">
    <property type="entry name" value="PAS_9"/>
    <property type="match status" value="2"/>
</dbReference>
<dbReference type="GO" id="GO:0006355">
    <property type="term" value="P:regulation of DNA-templated transcription"/>
    <property type="evidence" value="ECO:0007669"/>
    <property type="project" value="InterPro"/>
</dbReference>
<organism evidence="28 29">
    <name type="scientific">Roseateles depolymerans</name>
    <dbReference type="NCBI Taxonomy" id="76731"/>
    <lineage>
        <taxon>Bacteria</taxon>
        <taxon>Pseudomonadati</taxon>
        <taxon>Pseudomonadota</taxon>
        <taxon>Betaproteobacteria</taxon>
        <taxon>Burkholderiales</taxon>
        <taxon>Sphaerotilaceae</taxon>
        <taxon>Roseateles</taxon>
    </lineage>
</organism>
<dbReference type="PROSITE" id="PS50109">
    <property type="entry name" value="HIS_KIN"/>
    <property type="match status" value="1"/>
</dbReference>
<dbReference type="EC" id="2.7.13.3" evidence="3"/>
<keyword evidence="11" id="KW-0418">Kinase</keyword>
<dbReference type="FunFam" id="1.10.287.130:FF:000002">
    <property type="entry name" value="Two-component osmosensing histidine kinase"/>
    <property type="match status" value="1"/>
</dbReference>
<feature type="domain" description="CHASE" evidence="27">
    <location>
        <begin position="78"/>
        <end position="242"/>
    </location>
</feature>
<keyword evidence="16" id="KW-0472">Membrane</keyword>
<dbReference type="SMART" id="SM01079">
    <property type="entry name" value="CHASE"/>
    <property type="match status" value="1"/>
</dbReference>
<evidence type="ECO:0000256" key="18">
    <source>
        <dbReference type="ARBA" id="ARBA00064003"/>
    </source>
</evidence>
<keyword evidence="14" id="KW-0902">Two-component regulatory system</keyword>
<evidence type="ECO:0000256" key="8">
    <source>
        <dbReference type="ARBA" id="ARBA00022692"/>
    </source>
</evidence>
<dbReference type="InterPro" id="IPR042240">
    <property type="entry name" value="CHASE_sf"/>
</dbReference>
<dbReference type="Gene3D" id="3.30.450.20">
    <property type="entry name" value="PAS domain"/>
    <property type="match status" value="5"/>
</dbReference>
<dbReference type="InterPro" id="IPR008207">
    <property type="entry name" value="Sig_transdc_His_kin_Hpt_dom"/>
</dbReference>
<evidence type="ECO:0000256" key="15">
    <source>
        <dbReference type="ARBA" id="ARBA00023026"/>
    </source>
</evidence>
<dbReference type="PROSITE" id="PS50839">
    <property type="entry name" value="CHASE"/>
    <property type="match status" value="1"/>
</dbReference>
<keyword evidence="13" id="KW-1133">Transmembrane helix</keyword>
<dbReference type="SUPFAM" id="SSF52172">
    <property type="entry name" value="CheY-like"/>
    <property type="match status" value="1"/>
</dbReference>
<dbReference type="CDD" id="cd00130">
    <property type="entry name" value="PAS"/>
    <property type="match status" value="4"/>
</dbReference>
<dbReference type="InterPro" id="IPR001789">
    <property type="entry name" value="Sig_transdc_resp-reg_receiver"/>
</dbReference>
<evidence type="ECO:0000259" key="26">
    <source>
        <dbReference type="PROSITE" id="PS50113"/>
    </source>
</evidence>
<dbReference type="Pfam" id="PF08448">
    <property type="entry name" value="PAS_4"/>
    <property type="match status" value="1"/>
</dbReference>
<dbReference type="PRINTS" id="PR00344">
    <property type="entry name" value="BCTRLSENSOR"/>
</dbReference>
<evidence type="ECO:0000256" key="17">
    <source>
        <dbReference type="ARBA" id="ARBA00058004"/>
    </source>
</evidence>
<keyword evidence="9" id="KW-0732">Signal</keyword>
<comment type="function">
    <text evidence="17">Member of the two-component regulatory system BvgS/BvgA. Phosphorylates BvgA via a four-step phosphorelay in response to environmental signals.</text>
</comment>
<feature type="domain" description="PAS" evidence="25">
    <location>
        <begin position="874"/>
        <end position="920"/>
    </location>
</feature>
<dbReference type="GO" id="GO:0000155">
    <property type="term" value="F:phosphorelay sensor kinase activity"/>
    <property type="evidence" value="ECO:0007669"/>
    <property type="project" value="InterPro"/>
</dbReference>
<dbReference type="SMART" id="SM00388">
    <property type="entry name" value="HisKA"/>
    <property type="match status" value="1"/>
</dbReference>
<dbReference type="InterPro" id="IPR004358">
    <property type="entry name" value="Sig_transdc_His_kin-like_C"/>
</dbReference>
<gene>
    <name evidence="28" type="ORF">DI603_13140</name>
</gene>
<keyword evidence="22" id="KW-0175">Coiled coil</keyword>
<evidence type="ECO:0000256" key="3">
    <source>
        <dbReference type="ARBA" id="ARBA00012438"/>
    </source>
</evidence>
<dbReference type="PANTHER" id="PTHR43047">
    <property type="entry name" value="TWO-COMPONENT HISTIDINE PROTEIN KINASE"/>
    <property type="match status" value="1"/>
</dbReference>
<dbReference type="InterPro" id="IPR006189">
    <property type="entry name" value="CHASE_dom"/>
</dbReference>
<dbReference type="Pfam" id="PF01627">
    <property type="entry name" value="Hpt"/>
    <property type="match status" value="1"/>
</dbReference>
<keyword evidence="15" id="KW-0843">Virulence</keyword>
<evidence type="ECO:0000259" key="27">
    <source>
        <dbReference type="PROSITE" id="PS50839"/>
    </source>
</evidence>
<dbReference type="InterPro" id="IPR000700">
    <property type="entry name" value="PAS-assoc_C"/>
</dbReference>
<dbReference type="CDD" id="cd16922">
    <property type="entry name" value="HATPase_EvgS-ArcB-TorS-like"/>
    <property type="match status" value="1"/>
</dbReference>
<evidence type="ECO:0000256" key="20">
    <source>
        <dbReference type="ARBA" id="ARBA00070152"/>
    </source>
</evidence>
<evidence type="ECO:0000256" key="1">
    <source>
        <dbReference type="ARBA" id="ARBA00000085"/>
    </source>
</evidence>
<dbReference type="PROSITE" id="PS50113">
    <property type="entry name" value="PAC"/>
    <property type="match status" value="4"/>
</dbReference>
<comment type="catalytic activity">
    <reaction evidence="1">
        <text>ATP + protein L-histidine = ADP + protein N-phospho-L-histidine.</text>
        <dbReference type="EC" id="2.7.13.3"/>
    </reaction>
</comment>
<evidence type="ECO:0000256" key="9">
    <source>
        <dbReference type="ARBA" id="ARBA00022729"/>
    </source>
</evidence>
<dbReference type="Gene3D" id="2.10.70.100">
    <property type="match status" value="1"/>
</dbReference>
<dbReference type="Pfam" id="PF02518">
    <property type="entry name" value="HATPase_c"/>
    <property type="match status" value="1"/>
</dbReference>
<dbReference type="InterPro" id="IPR036890">
    <property type="entry name" value="HATPase_C_sf"/>
</dbReference>
<dbReference type="Pfam" id="PF08447">
    <property type="entry name" value="PAS_3"/>
    <property type="match status" value="1"/>
</dbReference>
<dbReference type="EMBL" id="QFOD01000011">
    <property type="protein sequence ID" value="PZP31305.1"/>
    <property type="molecule type" value="Genomic_DNA"/>
</dbReference>
<dbReference type="Pfam" id="PF00072">
    <property type="entry name" value="Response_reg"/>
    <property type="match status" value="1"/>
</dbReference>
<feature type="domain" description="PAS" evidence="25">
    <location>
        <begin position="637"/>
        <end position="666"/>
    </location>
</feature>
<keyword evidence="12" id="KW-0067">ATP-binding</keyword>
<dbReference type="Gene3D" id="3.30.565.10">
    <property type="entry name" value="Histidine kinase-like ATPase, C-terminal domain"/>
    <property type="match status" value="1"/>
</dbReference>
<dbReference type="Gene3D" id="3.40.50.2300">
    <property type="match status" value="1"/>
</dbReference>
<dbReference type="SMART" id="SM00448">
    <property type="entry name" value="REC"/>
    <property type="match status" value="1"/>
</dbReference>
<reference evidence="28 29" key="1">
    <citation type="submission" date="2017-08" db="EMBL/GenBank/DDBJ databases">
        <title>Infants hospitalized years apart are colonized by the same room-sourced microbial strains.</title>
        <authorList>
            <person name="Brooks B."/>
            <person name="Olm M.R."/>
            <person name="Firek B.A."/>
            <person name="Baker R."/>
            <person name="Thomas B.C."/>
            <person name="Morowitz M.J."/>
            <person name="Banfield J.F."/>
        </authorList>
    </citation>
    <scope>NUCLEOTIDE SEQUENCE [LARGE SCALE GENOMIC DNA]</scope>
    <source>
        <strain evidence="28">S2_012_000_R2_81</strain>
    </source>
</reference>
<dbReference type="SUPFAM" id="SSF47226">
    <property type="entry name" value="Histidine-containing phosphotransfer domain, HPT domain"/>
    <property type="match status" value="1"/>
</dbReference>
<dbReference type="InterPro" id="IPR036097">
    <property type="entry name" value="HisK_dim/P_sf"/>
</dbReference>
<evidence type="ECO:0000256" key="6">
    <source>
        <dbReference type="ARBA" id="ARBA00022553"/>
    </source>
</evidence>
<evidence type="ECO:0000256" key="10">
    <source>
        <dbReference type="ARBA" id="ARBA00022741"/>
    </source>
</evidence>
<evidence type="ECO:0000256" key="2">
    <source>
        <dbReference type="ARBA" id="ARBA00004429"/>
    </source>
</evidence>
<keyword evidence="6 21" id="KW-0597">Phosphoprotein</keyword>
<dbReference type="CDD" id="cd17546">
    <property type="entry name" value="REC_hyHK_CKI1_RcsC-like"/>
    <property type="match status" value="1"/>
</dbReference>
<dbReference type="InterPro" id="IPR013656">
    <property type="entry name" value="PAS_4"/>
</dbReference>
<comment type="subunit">
    <text evidence="18">At low DSF concentrations, interacts with RpfF.</text>
</comment>
<dbReference type="InterPro" id="IPR036641">
    <property type="entry name" value="HPT_dom_sf"/>
</dbReference>
<accession>A0A2W5DHG2</accession>
<feature type="domain" description="PAC" evidence="26">
    <location>
        <begin position="961"/>
        <end position="1013"/>
    </location>
</feature>
<feature type="domain" description="Response regulatory" evidence="24">
    <location>
        <begin position="1276"/>
        <end position="1394"/>
    </location>
</feature>
<evidence type="ECO:0000259" key="23">
    <source>
        <dbReference type="PROSITE" id="PS50109"/>
    </source>
</evidence>
<dbReference type="Proteomes" id="UP000249633">
    <property type="component" value="Unassembled WGS sequence"/>
</dbReference>
<protein>
    <recommendedName>
        <fullName evidence="19">Sensory/regulatory protein RpfC</fullName>
        <ecNumber evidence="3">2.7.13.3</ecNumber>
    </recommendedName>
    <alternativeName>
        <fullName evidence="20">Virulence sensor protein BvgS</fullName>
    </alternativeName>
</protein>
<dbReference type="PROSITE" id="PS50110">
    <property type="entry name" value="RESPONSE_REGULATORY"/>
    <property type="match status" value="1"/>
</dbReference>
<dbReference type="Pfam" id="PF03924">
    <property type="entry name" value="CHASE"/>
    <property type="match status" value="1"/>
</dbReference>
<dbReference type="FunFam" id="3.30.565.10:FF:000010">
    <property type="entry name" value="Sensor histidine kinase RcsC"/>
    <property type="match status" value="1"/>
</dbReference>
<feature type="domain" description="PAC" evidence="26">
    <location>
        <begin position="422"/>
        <end position="474"/>
    </location>
</feature>
<feature type="domain" description="PAS" evidence="25">
    <location>
        <begin position="348"/>
        <end position="418"/>
    </location>
</feature>
<evidence type="ECO:0000259" key="24">
    <source>
        <dbReference type="PROSITE" id="PS50110"/>
    </source>
</evidence>
<dbReference type="Gene3D" id="1.20.120.160">
    <property type="entry name" value="HPT domain"/>
    <property type="match status" value="1"/>
</dbReference>
<evidence type="ECO:0000256" key="7">
    <source>
        <dbReference type="ARBA" id="ARBA00022679"/>
    </source>
</evidence>
<dbReference type="InterPro" id="IPR000014">
    <property type="entry name" value="PAS"/>
</dbReference>
<keyword evidence="8" id="KW-0812">Transmembrane</keyword>
<dbReference type="Pfam" id="PF00512">
    <property type="entry name" value="HisKA"/>
    <property type="match status" value="1"/>
</dbReference>
<feature type="coiled-coil region" evidence="22">
    <location>
        <begin position="465"/>
        <end position="496"/>
    </location>
</feature>
<dbReference type="Gene3D" id="3.30.450.350">
    <property type="entry name" value="CHASE domain"/>
    <property type="match status" value="1"/>
</dbReference>
<dbReference type="InterPro" id="IPR013767">
    <property type="entry name" value="PAS_fold"/>
</dbReference>
<evidence type="ECO:0000256" key="21">
    <source>
        <dbReference type="PROSITE-ProRule" id="PRU00169"/>
    </source>
</evidence>
<dbReference type="SMART" id="SM00387">
    <property type="entry name" value="HATPase_c"/>
    <property type="match status" value="1"/>
</dbReference>
<dbReference type="GO" id="GO:0005524">
    <property type="term" value="F:ATP binding"/>
    <property type="evidence" value="ECO:0007669"/>
    <property type="project" value="UniProtKB-KW"/>
</dbReference>
<dbReference type="PROSITE" id="PS50112">
    <property type="entry name" value="PAS"/>
    <property type="match status" value="4"/>
</dbReference>
<dbReference type="SUPFAM" id="SSF47384">
    <property type="entry name" value="Homodimeric domain of signal transducing histidine kinase"/>
    <property type="match status" value="1"/>
</dbReference>
<comment type="caution">
    <text evidence="28">The sequence shown here is derived from an EMBL/GenBank/DDBJ whole genome shotgun (WGS) entry which is preliminary data.</text>
</comment>
<feature type="domain" description="PAC" evidence="26">
    <location>
        <begin position="693"/>
        <end position="745"/>
    </location>
</feature>
<dbReference type="CDD" id="cd00082">
    <property type="entry name" value="HisKA"/>
    <property type="match status" value="1"/>
</dbReference>
<keyword evidence="7" id="KW-0808">Transferase</keyword>
<dbReference type="SMART" id="SM00086">
    <property type="entry name" value="PAC"/>
    <property type="match status" value="5"/>
</dbReference>
<dbReference type="SUPFAM" id="SSF55785">
    <property type="entry name" value="PYP-like sensor domain (PAS domain)"/>
    <property type="match status" value="5"/>
</dbReference>
<dbReference type="InterPro" id="IPR035965">
    <property type="entry name" value="PAS-like_dom_sf"/>
</dbReference>
<dbReference type="InterPro" id="IPR001610">
    <property type="entry name" value="PAC"/>
</dbReference>
<evidence type="ECO:0000256" key="22">
    <source>
        <dbReference type="SAM" id="Coils"/>
    </source>
</evidence>
<dbReference type="Pfam" id="PF00989">
    <property type="entry name" value="PAS"/>
    <property type="match status" value="1"/>
</dbReference>
<evidence type="ECO:0000259" key="25">
    <source>
        <dbReference type="PROSITE" id="PS50112"/>
    </source>
</evidence>
<dbReference type="GO" id="GO:0005886">
    <property type="term" value="C:plasma membrane"/>
    <property type="evidence" value="ECO:0007669"/>
    <property type="project" value="UniProtKB-SubCell"/>
</dbReference>
<dbReference type="PANTHER" id="PTHR43047:SF64">
    <property type="entry name" value="HISTIDINE KINASE CONTAINING CHEY-HOMOLOGOUS RECEIVER DOMAIN AND PAS DOMAIN-RELATED"/>
    <property type="match status" value="1"/>
</dbReference>
<keyword evidence="5" id="KW-0997">Cell inner membrane</keyword>
<feature type="domain" description="Histidine kinase" evidence="23">
    <location>
        <begin position="1031"/>
        <end position="1252"/>
    </location>
</feature>
<feature type="domain" description="PAC" evidence="26">
    <location>
        <begin position="821"/>
        <end position="873"/>
    </location>
</feature>
<evidence type="ECO:0000256" key="12">
    <source>
        <dbReference type="ARBA" id="ARBA00022840"/>
    </source>
</evidence>
<evidence type="ECO:0000256" key="14">
    <source>
        <dbReference type="ARBA" id="ARBA00023012"/>
    </source>
</evidence>
<keyword evidence="10" id="KW-0547">Nucleotide-binding</keyword>
<dbReference type="InterPro" id="IPR013655">
    <property type="entry name" value="PAS_fold_3"/>
</dbReference>
<evidence type="ECO:0000256" key="16">
    <source>
        <dbReference type="ARBA" id="ARBA00023136"/>
    </source>
</evidence>
<dbReference type="SUPFAM" id="SSF55874">
    <property type="entry name" value="ATPase domain of HSP90 chaperone/DNA topoisomerase II/histidine kinase"/>
    <property type="match status" value="1"/>
</dbReference>
<evidence type="ECO:0000256" key="11">
    <source>
        <dbReference type="ARBA" id="ARBA00022777"/>
    </source>
</evidence>
<dbReference type="Gene3D" id="1.10.287.130">
    <property type="match status" value="1"/>
</dbReference>
<proteinExistence type="predicted"/>
<evidence type="ECO:0000313" key="28">
    <source>
        <dbReference type="EMBL" id="PZP31305.1"/>
    </source>
</evidence>
<feature type="domain" description="PAS" evidence="25">
    <location>
        <begin position="493"/>
        <end position="563"/>
    </location>
</feature>
<dbReference type="InterPro" id="IPR005467">
    <property type="entry name" value="His_kinase_dom"/>
</dbReference>
<keyword evidence="4" id="KW-1003">Cell membrane</keyword>
<sequence length="1601" mass="175063">MHRSDAQTALARRYALITLLATSLLTVLAVAWQHHANEASLRTRTAALAQDVVRQVETRMRSYEYGLRGARGAIVSVGADRVTRQDFRRYSLTRDIGREFPGARGFGFIRRVSAANEASFLAATRSDGAPGFALRQLGRNDGERFVIQYIEPEDRNAAALGLDIASEANRHAAAVRAVREARAILTAPITLVQALGKPQQSFLLLIPIYQGATPPGSPQAREAAALGWAYAPLSTDEILAGLPGQQIDYQLVLRDLGPGLAPIQDPVFYTSPVGQGAVQAELGRRVPLTVFGRQWEAEVRPTRAFVTSMGLRSSTEVALEAGLMTALLSALAWFYGQGVAKGLRQQDEKMRQAAMVEASVDAFIGVSLDGRITSWNPAAESMFGYRSDEALGKQLDELLPPGSHGEAVAPMAERIRQGLPVLTYDTTRHTRDGQVLDVAISVAPLRDGQGRIVGMAKTLRDISAAKHAERALHQLTAELEQKVEDRTASLEAARRDLRNILDALPSMVGYWDRELRNRFANHAYRDWFGERGEDLAGRSMQELLGPALFERNRPYVEGALRGEAQTFERSIPRPDGQGERHSLAHYLPDIVDGEVQGFYVLVHDVTELKQSRQVAAAALRDTEFLLDTIHQHAIMSVTDRSGRITDVNDAFCRISGYSREELLGQTHHKVNSGTHEPGFWPEVWRTIASGVAWRGEVCNRAKNGSLYWVDSIIAPFVSTDGRIDRYVSIRFDITERKRASAELRATHERLTLATNAAGMGVWDYDLVDDSLGWDEQMYRLYGHPPSPTRAPYELWADSLDPAERAGIEQRLRDCIAGRADFSLDFAIRRGDGERRYLRAAAQVHRDADGRALRMIGVNWDVTAAKVAELELRDTTSLLRTVLASASEVSIIATDPDYVIRVFNSGAEKLLGYTSSEVVGQATPALIHDAAELKLRARELGAELGRHIPAASYFREPGAHGAPREWIYRRKDGQTVPVSLVVTGMYDDSGRLLGYLGIAHDVSEQKRYELALLEAKGAAEQANRAKSQFLANMSHEIRTPMNAIIGLSFLLEQTRLDTQQHGLLAKMTRASKTLLGVINDVLDLSKIEAGELGISPEPFNPGELLNYLSDVMQVQASHKGIALSLQVPEPLPELVIGDSLRVNQILSNLTSNAVKFTAQGGVTVTARPLPAPAGQARLRFEVRDSGIGISPEAASHLFQPFVQADSSITRRFGGTGLGLSIVKQLTELMGGDVGLDSEPGVGSLFWVELPFQLANERAQPPSEADMSSIQKTLTGVRVLVVDDSEINLEVAKRILETVGAKVALAADGEEALSYLREHGADCDVVLMDVHMPNLDGITATRMIRQDLRQHTLPVIALTAGALASQRQEARFAGMNDFIVKPFTPEQIVDCIARHVRAAPANRDGLPAPTSAGVSDWPAIVGIDTADVARRLGHDQVLFRTLLNLLLKEFPSLPLPGQTDAPSLPALCARLHKLRGSAGNVGATDVHASATLAEQACRHGDARQAESHLQRLNRQLAQLAESATPWLQAAAERPAAEVAPLDGGLADELRRLLRQQHVGALDTFEQLADALRQSLGDARFAELRDHIDHLRFSEAAAVLDRGR</sequence>
<comment type="subcellular location">
    <subcellularLocation>
        <location evidence="2">Cell inner membrane</location>
        <topology evidence="2">Multi-pass membrane protein</topology>
    </subcellularLocation>
</comment>
<dbReference type="InterPro" id="IPR003661">
    <property type="entry name" value="HisK_dim/P_dom"/>
</dbReference>
<evidence type="ECO:0000256" key="19">
    <source>
        <dbReference type="ARBA" id="ARBA00068150"/>
    </source>
</evidence>
<dbReference type="NCBIfam" id="TIGR00229">
    <property type="entry name" value="sensory_box"/>
    <property type="match status" value="4"/>
</dbReference>
<evidence type="ECO:0000256" key="5">
    <source>
        <dbReference type="ARBA" id="ARBA00022519"/>
    </source>
</evidence>
<dbReference type="SMART" id="SM00091">
    <property type="entry name" value="PAS"/>
    <property type="match status" value="5"/>
</dbReference>